<dbReference type="GO" id="GO:0006629">
    <property type="term" value="P:lipid metabolic process"/>
    <property type="evidence" value="ECO:0007669"/>
    <property type="project" value="UniProtKB-KW"/>
</dbReference>
<evidence type="ECO:0000256" key="8">
    <source>
        <dbReference type="SAM" id="MobiDB-lite"/>
    </source>
</evidence>
<evidence type="ECO:0000256" key="2">
    <source>
        <dbReference type="ARBA" id="ARBA00022064"/>
    </source>
</evidence>
<comment type="caution">
    <text evidence="10">The sequence shown here is derived from an EMBL/GenBank/DDBJ whole genome shotgun (WGS) entry which is preliminary data.</text>
</comment>
<keyword evidence="5 9" id="KW-1133">Transmembrane helix</keyword>
<accession>A0AAE1D5A9</accession>
<keyword evidence="11" id="KW-1185">Reference proteome</keyword>
<feature type="transmembrane region" description="Helical" evidence="9">
    <location>
        <begin position="63"/>
        <end position="83"/>
    </location>
</feature>
<keyword evidence="7 9" id="KW-0472">Membrane</keyword>
<name>A0AAE1D5A9_9GAST</name>
<keyword evidence="3 9" id="KW-0812">Transmembrane</keyword>
<dbReference type="PANTHER" id="PTHR21212:SF0">
    <property type="entry name" value="SEIPIN"/>
    <property type="match status" value="1"/>
</dbReference>
<keyword evidence="4" id="KW-0256">Endoplasmic reticulum</keyword>
<dbReference type="InterPro" id="IPR009617">
    <property type="entry name" value="Seipin"/>
</dbReference>
<feature type="compositionally biased region" description="Acidic residues" evidence="8">
    <location>
        <begin position="319"/>
        <end position="333"/>
    </location>
</feature>
<dbReference type="Pfam" id="PF06775">
    <property type="entry name" value="Seipin"/>
    <property type="match status" value="1"/>
</dbReference>
<dbReference type="AlphaFoldDB" id="A0AAE1D5A9"/>
<evidence type="ECO:0000256" key="3">
    <source>
        <dbReference type="ARBA" id="ARBA00022692"/>
    </source>
</evidence>
<evidence type="ECO:0000256" key="9">
    <source>
        <dbReference type="SAM" id="Phobius"/>
    </source>
</evidence>
<dbReference type="GO" id="GO:0005789">
    <property type="term" value="C:endoplasmic reticulum membrane"/>
    <property type="evidence" value="ECO:0007669"/>
    <property type="project" value="UniProtKB-SubCell"/>
</dbReference>
<evidence type="ECO:0000313" key="11">
    <source>
        <dbReference type="Proteomes" id="UP001283361"/>
    </source>
</evidence>
<sequence>MNLSKGLSNMFNKIFNFLRTIANKTLCIVLWPPQKCYQVVEATLVFLADYFLDKARTVAQKALLLWLLLVSLVILAFLTYIAFYSTYVPTAEIKKPVYLSFSACPSGIGICSFPSANVSFWNDEGTRQDFLGAGQAYSLMLILEVPESPRNRDLGMFVVAVKMFDRNGVVTLISERSTMLQYISIISRVVDFVGWLPLYFFGFKEHKQTLSVMMFSHLVDDYYHPSVGASVEIRSHGLEIYSCMLTLAAKFTGLKYYLYYWPVTSAMFAFWTNFTIFAVMLGLTMYKRSSDMKALAVTLDLAKKKQVPCSPTKEGYEEKAEDDSMSVVDEEETSAITTSGTQTMPSDSKNSEGDDNSDSFDMPLLQEPIDFIPAGEEDALSPDFVTELRQRRIN</sequence>
<gene>
    <name evidence="10" type="ORF">RRG08_014418</name>
</gene>
<proteinExistence type="predicted"/>
<feature type="transmembrane region" description="Helical" evidence="9">
    <location>
        <begin position="179"/>
        <end position="201"/>
    </location>
</feature>
<evidence type="ECO:0000256" key="5">
    <source>
        <dbReference type="ARBA" id="ARBA00022989"/>
    </source>
</evidence>
<dbReference type="CDD" id="cd23995">
    <property type="entry name" value="Seipin_BSCL2_like"/>
    <property type="match status" value="1"/>
</dbReference>
<feature type="compositionally biased region" description="Polar residues" evidence="8">
    <location>
        <begin position="334"/>
        <end position="348"/>
    </location>
</feature>
<evidence type="ECO:0000256" key="7">
    <source>
        <dbReference type="ARBA" id="ARBA00023136"/>
    </source>
</evidence>
<feature type="region of interest" description="Disordered" evidence="8">
    <location>
        <begin position="310"/>
        <end position="363"/>
    </location>
</feature>
<keyword evidence="6" id="KW-0443">Lipid metabolism</keyword>
<reference evidence="10" key="1">
    <citation type="journal article" date="2023" name="G3 (Bethesda)">
        <title>A reference genome for the long-term kleptoplast-retaining sea slug Elysia crispata morphotype clarki.</title>
        <authorList>
            <person name="Eastman K.E."/>
            <person name="Pendleton A.L."/>
            <person name="Shaikh M.A."/>
            <person name="Suttiyut T."/>
            <person name="Ogas R."/>
            <person name="Tomko P."/>
            <person name="Gavelis G."/>
            <person name="Widhalm J.R."/>
            <person name="Wisecaver J.H."/>
        </authorList>
    </citation>
    <scope>NUCLEOTIDE SEQUENCE</scope>
    <source>
        <strain evidence="10">ECLA1</strain>
    </source>
</reference>
<evidence type="ECO:0000256" key="4">
    <source>
        <dbReference type="ARBA" id="ARBA00022824"/>
    </source>
</evidence>
<evidence type="ECO:0000256" key="1">
    <source>
        <dbReference type="ARBA" id="ARBA00004477"/>
    </source>
</evidence>
<dbReference type="Proteomes" id="UP001283361">
    <property type="component" value="Unassembled WGS sequence"/>
</dbReference>
<feature type="transmembrane region" description="Helical" evidence="9">
    <location>
        <begin position="266"/>
        <end position="286"/>
    </location>
</feature>
<protein>
    <recommendedName>
        <fullName evidence="2">Seipin</fullName>
    </recommendedName>
</protein>
<evidence type="ECO:0000256" key="6">
    <source>
        <dbReference type="ARBA" id="ARBA00023098"/>
    </source>
</evidence>
<comment type="subcellular location">
    <subcellularLocation>
        <location evidence="1">Endoplasmic reticulum membrane</location>
        <topology evidence="1">Multi-pass membrane protein</topology>
    </subcellularLocation>
</comment>
<dbReference type="GO" id="GO:0140042">
    <property type="term" value="P:lipid droplet formation"/>
    <property type="evidence" value="ECO:0007669"/>
    <property type="project" value="UniProtKB-ARBA"/>
</dbReference>
<organism evidence="10 11">
    <name type="scientific">Elysia crispata</name>
    <name type="common">lettuce slug</name>
    <dbReference type="NCBI Taxonomy" id="231223"/>
    <lineage>
        <taxon>Eukaryota</taxon>
        <taxon>Metazoa</taxon>
        <taxon>Spiralia</taxon>
        <taxon>Lophotrochozoa</taxon>
        <taxon>Mollusca</taxon>
        <taxon>Gastropoda</taxon>
        <taxon>Heterobranchia</taxon>
        <taxon>Euthyneura</taxon>
        <taxon>Panpulmonata</taxon>
        <taxon>Sacoglossa</taxon>
        <taxon>Placobranchoidea</taxon>
        <taxon>Plakobranchidae</taxon>
        <taxon>Elysia</taxon>
    </lineage>
</organism>
<evidence type="ECO:0000313" key="10">
    <source>
        <dbReference type="EMBL" id="KAK3757862.1"/>
    </source>
</evidence>
<dbReference type="PANTHER" id="PTHR21212">
    <property type="entry name" value="BERNARDINELLI-SEIP CONGENITAL LIPODYSTROPHY 2 HOMOLOG BSCL2 PROTEIN"/>
    <property type="match status" value="1"/>
</dbReference>
<dbReference type="EMBL" id="JAWDGP010005317">
    <property type="protein sequence ID" value="KAK3757862.1"/>
    <property type="molecule type" value="Genomic_DNA"/>
</dbReference>